<reference evidence="1" key="1">
    <citation type="submission" date="2016-06" db="EMBL/GenBank/DDBJ databases">
        <title>Draft Genome sequence of the fungus Inonotus baumii.</title>
        <authorList>
            <person name="Zhu H."/>
            <person name="Lin W."/>
        </authorList>
    </citation>
    <scope>NUCLEOTIDE SEQUENCE</scope>
    <source>
        <strain evidence="1">821</strain>
    </source>
</reference>
<keyword evidence="2" id="KW-1185">Reference proteome</keyword>
<dbReference type="OrthoDB" id="3219836at2759"/>
<name>A0A9Q5I546_SANBA</name>
<dbReference type="AlphaFoldDB" id="A0A9Q5I546"/>
<dbReference type="Proteomes" id="UP000757232">
    <property type="component" value="Unassembled WGS sequence"/>
</dbReference>
<sequence>MPAPEVDPIDVAARPAVGHVLRAIVRSMLATNPPSVSSSFVTAARTCLRQSAQRGIGKQPLLFETREWHGRIKTTPTTRLNNLLTYTRTLYGAGLGFDSLDVLAGIVRATAGLRWDSDDRLVDELAMIDADISQAIQSCREEYASGNVRDISIARTALRRLRVALNDCRVEVESWGGEFPFSRGNANAECLQV</sequence>
<proteinExistence type="predicted"/>
<dbReference type="EMBL" id="LNZH02000054">
    <property type="protein sequence ID" value="OCB91872.1"/>
    <property type="molecule type" value="Genomic_DNA"/>
</dbReference>
<evidence type="ECO:0000313" key="1">
    <source>
        <dbReference type="EMBL" id="OCB91872.1"/>
    </source>
</evidence>
<gene>
    <name evidence="1" type="ORF">A7U60_g843</name>
</gene>
<accession>A0A9Q5I546</accession>
<protein>
    <submittedName>
        <fullName evidence="1">Uncharacterized protein</fullName>
    </submittedName>
</protein>
<organism evidence="1 2">
    <name type="scientific">Sanghuangporus baumii</name>
    <name type="common">Phellinus baumii</name>
    <dbReference type="NCBI Taxonomy" id="108892"/>
    <lineage>
        <taxon>Eukaryota</taxon>
        <taxon>Fungi</taxon>
        <taxon>Dikarya</taxon>
        <taxon>Basidiomycota</taxon>
        <taxon>Agaricomycotina</taxon>
        <taxon>Agaricomycetes</taxon>
        <taxon>Hymenochaetales</taxon>
        <taxon>Hymenochaetaceae</taxon>
        <taxon>Sanghuangporus</taxon>
    </lineage>
</organism>
<comment type="caution">
    <text evidence="1">The sequence shown here is derived from an EMBL/GenBank/DDBJ whole genome shotgun (WGS) entry which is preliminary data.</text>
</comment>
<evidence type="ECO:0000313" key="2">
    <source>
        <dbReference type="Proteomes" id="UP000757232"/>
    </source>
</evidence>